<comment type="similarity">
    <text evidence="1">Belongs to the UDP-glycosyltransferase family.</text>
</comment>
<dbReference type="Gene3D" id="3.40.50.2000">
    <property type="entry name" value="Glycogen Phosphorylase B"/>
    <property type="match status" value="1"/>
</dbReference>
<protein>
    <submittedName>
        <fullName evidence="3">UDP-glycosyltransferase 73B5-like</fullName>
    </submittedName>
</protein>
<dbReference type="PANTHER" id="PTHR48047">
    <property type="entry name" value="GLYCOSYLTRANSFERASE"/>
    <property type="match status" value="1"/>
</dbReference>
<dbReference type="GeneID" id="105044107"/>
<dbReference type="KEGG" id="egu:105044107"/>
<evidence type="ECO:0000313" key="3">
    <source>
        <dbReference type="RefSeq" id="XP_010920203.1"/>
    </source>
</evidence>
<proteinExistence type="inferred from homology"/>
<sequence>MLPSSSPPLTAPPLSAYPSTPSSTLPSIAFDLPPGIENISALSPPNATNDATSFFTRPEYDRLLHLHYLNAIVVDTHFSWTTAIAHHLGIHRLSFHAISLFSIYIMGALLRHLPHLSVSSDNNPFVARTSSTPSILSDVSSMVSFTVTAPSLLPWTTREIESSSLGIVIDSFIEIESAYTDHYLKIDHKQSWFVGLVALASANVSDLATRGGDDLSAAANYDRYLF</sequence>
<dbReference type="PANTHER" id="PTHR48047:SF19">
    <property type="entry name" value="GLYCOSYLTRANSFERASE"/>
    <property type="match status" value="1"/>
</dbReference>
<gene>
    <name evidence="3" type="primary">LOC105044107</name>
</gene>
<dbReference type="GO" id="GO:0035251">
    <property type="term" value="F:UDP-glucosyltransferase activity"/>
    <property type="evidence" value="ECO:0007669"/>
    <property type="project" value="TreeGrafter"/>
</dbReference>
<dbReference type="RefSeq" id="XP_010920203.1">
    <property type="nucleotide sequence ID" value="XM_010921901.1"/>
</dbReference>
<reference evidence="3" key="1">
    <citation type="submission" date="2025-08" db="UniProtKB">
        <authorList>
            <consortium name="RefSeq"/>
        </authorList>
    </citation>
    <scope>IDENTIFICATION</scope>
</reference>
<dbReference type="InParanoid" id="A0A6I9R422"/>
<dbReference type="AlphaFoldDB" id="A0A6I9R422"/>
<keyword evidence="2" id="KW-1185">Reference proteome</keyword>
<evidence type="ECO:0000313" key="2">
    <source>
        <dbReference type="Proteomes" id="UP000504607"/>
    </source>
</evidence>
<evidence type="ECO:0000256" key="1">
    <source>
        <dbReference type="ARBA" id="ARBA00009995"/>
    </source>
</evidence>
<organism evidence="2 3">
    <name type="scientific">Elaeis guineensis var. tenera</name>
    <name type="common">Oil palm</name>
    <dbReference type="NCBI Taxonomy" id="51953"/>
    <lineage>
        <taxon>Eukaryota</taxon>
        <taxon>Viridiplantae</taxon>
        <taxon>Streptophyta</taxon>
        <taxon>Embryophyta</taxon>
        <taxon>Tracheophyta</taxon>
        <taxon>Spermatophyta</taxon>
        <taxon>Magnoliopsida</taxon>
        <taxon>Liliopsida</taxon>
        <taxon>Arecaceae</taxon>
        <taxon>Arecoideae</taxon>
        <taxon>Cocoseae</taxon>
        <taxon>Elaeidinae</taxon>
        <taxon>Elaeis</taxon>
    </lineage>
</organism>
<name>A0A6I9R422_ELAGV</name>
<dbReference type="SUPFAM" id="SSF53756">
    <property type="entry name" value="UDP-Glycosyltransferase/glycogen phosphorylase"/>
    <property type="match status" value="1"/>
</dbReference>
<dbReference type="Proteomes" id="UP000504607">
    <property type="component" value="Chromosome 4"/>
</dbReference>
<accession>A0A6I9R422</accession>